<evidence type="ECO:0000259" key="14">
    <source>
        <dbReference type="Pfam" id="PF08545"/>
    </source>
</evidence>
<comment type="domain">
    <text evidence="12">The last Arg residue of the ACP-binding site is essential for the weak association between ACP/AcpP and FabH.</text>
</comment>
<feature type="region of interest" description="ACP-binding" evidence="12">
    <location>
        <begin position="264"/>
        <end position="268"/>
    </location>
</feature>
<dbReference type="InterPro" id="IPR016039">
    <property type="entry name" value="Thiolase-like"/>
</dbReference>
<evidence type="ECO:0000256" key="5">
    <source>
        <dbReference type="ARBA" id="ARBA00022516"/>
    </source>
</evidence>
<dbReference type="Pfam" id="PF08541">
    <property type="entry name" value="ACP_syn_III_C"/>
    <property type="match status" value="1"/>
</dbReference>
<dbReference type="GO" id="GO:0006633">
    <property type="term" value="P:fatty acid biosynthetic process"/>
    <property type="evidence" value="ECO:0007669"/>
    <property type="project" value="UniProtKB-UniRule"/>
</dbReference>
<keyword evidence="4 12" id="KW-0963">Cytoplasm</keyword>
<accession>A0A3G8YNH1</accession>
<dbReference type="Gene3D" id="3.40.47.10">
    <property type="match status" value="1"/>
</dbReference>
<dbReference type="Proteomes" id="UP000276417">
    <property type="component" value="Chromosome 1"/>
</dbReference>
<reference evidence="15 16" key="1">
    <citation type="submission" date="2018-11" db="EMBL/GenBank/DDBJ databases">
        <title>Deinococcus shelandsis sp. nov., isolated from South Shetland Islands soil of Antarctica.</title>
        <authorList>
            <person name="Tian J."/>
        </authorList>
    </citation>
    <scope>NUCLEOTIDE SEQUENCE [LARGE SCALE GENOMIC DNA]</scope>
    <source>
        <strain evidence="15 16">S14-83T</strain>
    </source>
</reference>
<evidence type="ECO:0000256" key="6">
    <source>
        <dbReference type="ARBA" id="ARBA00022679"/>
    </source>
</evidence>
<dbReference type="PANTHER" id="PTHR34069">
    <property type="entry name" value="3-OXOACYL-[ACYL-CARRIER-PROTEIN] SYNTHASE 3"/>
    <property type="match status" value="1"/>
</dbReference>
<evidence type="ECO:0000313" key="16">
    <source>
        <dbReference type="Proteomes" id="UP000276417"/>
    </source>
</evidence>
<keyword evidence="10 12" id="KW-0012">Acyltransferase</keyword>
<dbReference type="NCBIfam" id="TIGR00747">
    <property type="entry name" value="fabH"/>
    <property type="match status" value="1"/>
</dbReference>
<dbReference type="KEGG" id="dph:EHF33_07930"/>
<dbReference type="HAMAP" id="MF_01815">
    <property type="entry name" value="FabH"/>
    <property type="match status" value="1"/>
</dbReference>
<dbReference type="EMBL" id="CP034183">
    <property type="protein sequence ID" value="AZI42686.1"/>
    <property type="molecule type" value="Genomic_DNA"/>
</dbReference>
<evidence type="ECO:0000256" key="11">
    <source>
        <dbReference type="ARBA" id="ARBA00051096"/>
    </source>
</evidence>
<gene>
    <name evidence="12" type="primary">fabH</name>
    <name evidence="15" type="ORF">EHF33_07930</name>
</gene>
<keyword evidence="7 12" id="KW-0276">Fatty acid metabolism</keyword>
<dbReference type="AlphaFoldDB" id="A0A3G8YNH1"/>
<evidence type="ECO:0000256" key="12">
    <source>
        <dbReference type="HAMAP-Rule" id="MF_01815"/>
    </source>
</evidence>
<dbReference type="GO" id="GO:0005737">
    <property type="term" value="C:cytoplasm"/>
    <property type="evidence" value="ECO:0007669"/>
    <property type="project" value="UniProtKB-SubCell"/>
</dbReference>
<dbReference type="GO" id="GO:0004315">
    <property type="term" value="F:3-oxoacyl-[acyl-carrier-protein] synthase activity"/>
    <property type="evidence" value="ECO:0007669"/>
    <property type="project" value="InterPro"/>
</dbReference>
<evidence type="ECO:0000256" key="10">
    <source>
        <dbReference type="ARBA" id="ARBA00023315"/>
    </source>
</evidence>
<evidence type="ECO:0000256" key="9">
    <source>
        <dbReference type="ARBA" id="ARBA00023160"/>
    </source>
</evidence>
<comment type="function">
    <text evidence="12">Catalyzes the condensation reaction of fatty acid synthesis by the addition to an acyl acceptor of two carbons from malonyl-ACP. Catalyzes the first condensation reaction which initiates fatty acid synthesis and may therefore play a role in governing the total rate of fatty acid production. Possesses both acetoacetyl-ACP synthase and acetyl transacylase activities. Its substrate specificity determines the biosynthesis of branched-chain and/or straight-chain of fatty acids.</text>
</comment>
<dbReference type="GO" id="GO:0044550">
    <property type="term" value="P:secondary metabolite biosynthetic process"/>
    <property type="evidence" value="ECO:0007669"/>
    <property type="project" value="TreeGrafter"/>
</dbReference>
<feature type="domain" description="Beta-ketoacyl-[acyl-carrier-protein] synthase III C-terminal" evidence="13">
    <location>
        <begin position="247"/>
        <end position="336"/>
    </location>
</feature>
<dbReference type="Pfam" id="PF08545">
    <property type="entry name" value="ACP_syn_III"/>
    <property type="match status" value="1"/>
</dbReference>
<dbReference type="NCBIfam" id="NF006829">
    <property type="entry name" value="PRK09352.1"/>
    <property type="match status" value="1"/>
</dbReference>
<evidence type="ECO:0000256" key="8">
    <source>
        <dbReference type="ARBA" id="ARBA00023098"/>
    </source>
</evidence>
<comment type="subunit">
    <text evidence="12">Homodimer.</text>
</comment>
<dbReference type="UniPathway" id="UPA00094"/>
<feature type="active site" evidence="12">
    <location>
        <position position="263"/>
    </location>
</feature>
<dbReference type="EC" id="2.3.1.180" evidence="3 12"/>
<dbReference type="RefSeq" id="WP_124869764.1">
    <property type="nucleotide sequence ID" value="NZ_CP034183.1"/>
</dbReference>
<feature type="active site" evidence="12">
    <location>
        <position position="127"/>
    </location>
</feature>
<evidence type="ECO:0000256" key="3">
    <source>
        <dbReference type="ARBA" id="ARBA00012333"/>
    </source>
</evidence>
<dbReference type="InterPro" id="IPR013751">
    <property type="entry name" value="ACP_syn_III_N"/>
</dbReference>
<dbReference type="OrthoDB" id="9815506at2"/>
<dbReference type="GO" id="GO:0033818">
    <property type="term" value="F:beta-ketoacyl-acyl-carrier-protein synthase III activity"/>
    <property type="evidence" value="ECO:0007669"/>
    <property type="project" value="UniProtKB-UniRule"/>
</dbReference>
<organism evidence="15 16">
    <name type="scientific">Deinococcus psychrotolerans</name>
    <dbReference type="NCBI Taxonomy" id="2489213"/>
    <lineage>
        <taxon>Bacteria</taxon>
        <taxon>Thermotogati</taxon>
        <taxon>Deinococcota</taxon>
        <taxon>Deinococci</taxon>
        <taxon>Deinococcales</taxon>
        <taxon>Deinococcaceae</taxon>
        <taxon>Deinococcus</taxon>
    </lineage>
</organism>
<keyword evidence="5 12" id="KW-0444">Lipid biosynthesis</keyword>
<keyword evidence="9 12" id="KW-0275">Fatty acid biosynthesis</keyword>
<dbReference type="FunFam" id="3.40.47.10:FF:000004">
    <property type="entry name" value="3-oxoacyl-[acyl-carrier-protein] synthase 3"/>
    <property type="match status" value="1"/>
</dbReference>
<feature type="active site" evidence="12">
    <location>
        <position position="293"/>
    </location>
</feature>
<feature type="domain" description="Beta-ketoacyl-[acyl-carrier-protein] synthase III N-terminal" evidence="14">
    <location>
        <begin position="121"/>
        <end position="198"/>
    </location>
</feature>
<keyword evidence="6 12" id="KW-0808">Transferase</keyword>
<name>A0A3G8YNH1_9DEIO</name>
<protein>
    <recommendedName>
        <fullName evidence="3 12">Beta-ketoacyl-[acyl-carrier-protein] synthase III</fullName>
        <shortName evidence="12">Beta-ketoacyl-ACP synthase III</shortName>
        <shortName evidence="12">KAS III</shortName>
        <ecNumber evidence="3 12">2.3.1.180</ecNumber>
    </recommendedName>
    <alternativeName>
        <fullName evidence="12">3-oxoacyl-[acyl-carrier-protein] synthase 3</fullName>
    </alternativeName>
    <alternativeName>
        <fullName evidence="12">3-oxoacyl-[acyl-carrier-protein] synthase III</fullName>
    </alternativeName>
</protein>
<dbReference type="SUPFAM" id="SSF53901">
    <property type="entry name" value="Thiolase-like"/>
    <property type="match status" value="1"/>
</dbReference>
<evidence type="ECO:0000256" key="4">
    <source>
        <dbReference type="ARBA" id="ARBA00022490"/>
    </source>
</evidence>
<evidence type="ECO:0000256" key="2">
    <source>
        <dbReference type="ARBA" id="ARBA00008642"/>
    </source>
</evidence>
<sequence>MPQPEGSALLSRPALPAIGITALGVYAPENVVTNADFEQHLDTSDEWIFSRTGIRERRFAAENEYTSHMGVRAVQDLVRRFPHALEGVDAVVCATGSPDALFPSTAALIAGQVGLRGAAAFDVSAACSGFVYACSVAQGLVAGGSARKVLLVGAETMSKIVDQTDRGTAILFGDGGGAMIIEAVPSGYGFESFVLGADSAGAESLYVRCVAHQLPSGAAMQPYLAMNGREVFKFAVRVMGESGHAAMQKAGLSVKDVDWLIPHQANIRIIESACQRFGLSLDKTVVNLDRYGNTSAATIPLALAEAYDDGRIQDGQQLLMIAFGGGLSWGATTLKWYDPLKHAGTAQADQALELQV</sequence>
<evidence type="ECO:0000313" key="15">
    <source>
        <dbReference type="EMBL" id="AZI42686.1"/>
    </source>
</evidence>
<dbReference type="InterPro" id="IPR013747">
    <property type="entry name" value="ACP_syn_III_C"/>
</dbReference>
<comment type="similarity">
    <text evidence="2 12">Belongs to the thiolase-like superfamily. FabH family.</text>
</comment>
<evidence type="ECO:0000259" key="13">
    <source>
        <dbReference type="Pfam" id="PF08541"/>
    </source>
</evidence>
<dbReference type="CDD" id="cd00830">
    <property type="entry name" value="KAS_III"/>
    <property type="match status" value="1"/>
</dbReference>
<comment type="subcellular location">
    <subcellularLocation>
        <location evidence="12">Cytoplasm</location>
    </subcellularLocation>
</comment>
<comment type="catalytic activity">
    <reaction evidence="11">
        <text>malonyl-[ACP] + acetyl-CoA + H(+) = 3-oxobutanoyl-[ACP] + CO2 + CoA</text>
        <dbReference type="Rhea" id="RHEA:12080"/>
        <dbReference type="Rhea" id="RHEA-COMP:9623"/>
        <dbReference type="Rhea" id="RHEA-COMP:9625"/>
        <dbReference type="ChEBI" id="CHEBI:15378"/>
        <dbReference type="ChEBI" id="CHEBI:16526"/>
        <dbReference type="ChEBI" id="CHEBI:57287"/>
        <dbReference type="ChEBI" id="CHEBI:57288"/>
        <dbReference type="ChEBI" id="CHEBI:78449"/>
        <dbReference type="ChEBI" id="CHEBI:78450"/>
        <dbReference type="EC" id="2.3.1.180"/>
    </reaction>
    <physiologicalReaction direction="left-to-right" evidence="11">
        <dbReference type="Rhea" id="RHEA:12081"/>
    </physiologicalReaction>
</comment>
<keyword evidence="12" id="KW-0511">Multifunctional enzyme</keyword>
<keyword evidence="16" id="KW-1185">Reference proteome</keyword>
<proteinExistence type="inferred from homology"/>
<keyword evidence="8 12" id="KW-0443">Lipid metabolism</keyword>
<dbReference type="PANTHER" id="PTHR34069:SF2">
    <property type="entry name" value="BETA-KETOACYL-[ACYL-CARRIER-PROTEIN] SYNTHASE III"/>
    <property type="match status" value="1"/>
</dbReference>
<dbReference type="InterPro" id="IPR004655">
    <property type="entry name" value="FabH"/>
</dbReference>
<evidence type="ECO:0000256" key="1">
    <source>
        <dbReference type="ARBA" id="ARBA00005194"/>
    </source>
</evidence>
<evidence type="ECO:0000256" key="7">
    <source>
        <dbReference type="ARBA" id="ARBA00022832"/>
    </source>
</evidence>
<comment type="pathway">
    <text evidence="1 12">Lipid metabolism; fatty acid biosynthesis.</text>
</comment>